<dbReference type="SUPFAM" id="SSF51735">
    <property type="entry name" value="NAD(P)-binding Rossmann-fold domains"/>
    <property type="match status" value="1"/>
</dbReference>
<dbReference type="PIRSF" id="PIRSF000148">
    <property type="entry name" value="ASA_dh"/>
    <property type="match status" value="1"/>
</dbReference>
<gene>
    <name evidence="3" type="primary">usg</name>
    <name evidence="2" type="ORF">CFY87_06225</name>
    <name evidence="3" type="ORF">NCTC10851_01250</name>
</gene>
<evidence type="ECO:0000313" key="2">
    <source>
        <dbReference type="EMBL" id="OZN24921.1"/>
    </source>
</evidence>
<proteinExistence type="inferred from homology"/>
<dbReference type="PANTHER" id="PTHR46278:SF2">
    <property type="entry name" value="ASPARTATE-SEMIALDEHYDE DEHYDROGENASE"/>
    <property type="match status" value="1"/>
</dbReference>
<organism evidence="3 5">
    <name type="scientific">Actinobacillus seminis</name>
    <dbReference type="NCBI Taxonomy" id="722"/>
    <lineage>
        <taxon>Bacteria</taxon>
        <taxon>Pseudomonadati</taxon>
        <taxon>Pseudomonadota</taxon>
        <taxon>Gammaproteobacteria</taxon>
        <taxon>Pasteurellales</taxon>
        <taxon>Pasteurellaceae</taxon>
        <taxon>Actinobacillus</taxon>
    </lineage>
</organism>
<sequence length="318" mass="35211">MLKIAIAAEFELAEKIVEALEQTELNVEQIVAVEIYPFAEEQGLRFNHKSVAQMAADEVDWSEFQYAFFATDVARSNYLLQAANAGVVVLDLLGICAGLPDVPAVIPTINEAQLSELHRNIVSLPNPQVTQVILATASLLQDMPVKHLSVTSLLPASYTNGETVNRLAGQTAQLLNGIPLDETQQRLAFDVFPQNGEPLAMQVQSFFPQLESVVLHAVQVPVFYGMSQKVTALCDYAQMERQIELWQQNPFIQYDAEQVITPVINGECENGEADVKLHISGVSAVESGISFWTVADEQRFNIAFLGVKLLERLYREGY</sequence>
<keyword evidence="4" id="KW-1185">Reference proteome</keyword>
<dbReference type="SUPFAM" id="SSF55347">
    <property type="entry name" value="Glyceraldehyde-3-phosphate dehydrogenase-like, C-terminal domain"/>
    <property type="match status" value="1"/>
</dbReference>
<protein>
    <submittedName>
        <fullName evidence="3">Aspartate-semialdehyde dehydrogenase</fullName>
        <ecNumber evidence="2">1.2.1.11</ecNumber>
    </submittedName>
</protein>
<dbReference type="RefSeq" id="WP_094946374.1">
    <property type="nucleotide sequence ID" value="NZ_NLFK01000005.1"/>
</dbReference>
<dbReference type="InParanoid" id="A0A263HCV8"/>
<dbReference type="Proteomes" id="UP000215738">
    <property type="component" value="Unassembled WGS sequence"/>
</dbReference>
<dbReference type="OrthoDB" id="9805684at2"/>
<dbReference type="GO" id="GO:0004073">
    <property type="term" value="F:aspartate-semialdehyde dehydrogenase activity"/>
    <property type="evidence" value="ECO:0007669"/>
    <property type="project" value="UniProtKB-EC"/>
</dbReference>
<dbReference type="EC" id="1.2.1.11" evidence="2"/>
<dbReference type="EMBL" id="UFSB01000001">
    <property type="protein sequence ID" value="SUU36522.1"/>
    <property type="molecule type" value="Genomic_DNA"/>
</dbReference>
<dbReference type="PANTHER" id="PTHR46278">
    <property type="entry name" value="DEHYDROGENASE, PUTATIVE-RELATED"/>
    <property type="match status" value="1"/>
</dbReference>
<dbReference type="Gene3D" id="3.40.50.720">
    <property type="entry name" value="NAD(P)-binding Rossmann-like Domain"/>
    <property type="match status" value="1"/>
</dbReference>
<dbReference type="NCBIfam" id="NF005368">
    <property type="entry name" value="PRK06901.1"/>
    <property type="match status" value="1"/>
</dbReference>
<accession>A0A263HCV8</accession>
<evidence type="ECO:0000313" key="3">
    <source>
        <dbReference type="EMBL" id="SUU36522.1"/>
    </source>
</evidence>
<evidence type="ECO:0000313" key="4">
    <source>
        <dbReference type="Proteomes" id="UP000215738"/>
    </source>
</evidence>
<reference evidence="3 5" key="2">
    <citation type="submission" date="2018-06" db="EMBL/GenBank/DDBJ databases">
        <authorList>
            <consortium name="Pathogen Informatics"/>
            <person name="Doyle S."/>
        </authorList>
    </citation>
    <scope>NUCLEOTIDE SEQUENCE [LARGE SCALE GENOMIC DNA]</scope>
    <source>
        <strain evidence="3 5">NCTC10851</strain>
    </source>
</reference>
<keyword evidence="2" id="KW-0560">Oxidoreductase</keyword>
<dbReference type="Gene3D" id="3.30.360.10">
    <property type="entry name" value="Dihydrodipicolinate Reductase, domain 2"/>
    <property type="match status" value="1"/>
</dbReference>
<dbReference type="Proteomes" id="UP000254507">
    <property type="component" value="Unassembled WGS sequence"/>
</dbReference>
<dbReference type="FunCoup" id="A0A263HCV8">
    <property type="interactions" value="453"/>
</dbReference>
<reference evidence="2 4" key="1">
    <citation type="submission" date="2017-07" db="EMBL/GenBank/DDBJ databases">
        <title>Virulence factors identified in Actinobacillus seminis.</title>
        <authorList>
            <person name="Negrete-Abascal E."/>
            <person name="Vaca-Pacheco S."/>
            <person name="Montes-Garcia F."/>
            <person name="Leyto-Gil A.M."/>
            <person name="Fragoso-Garcia E."/>
            <person name="Carvente-Garcia R."/>
            <person name="Perez-Agueros S."/>
            <person name="Castelan-Sanchez H.G."/>
            <person name="Garcia-Molina A."/>
            <person name="Villamar T.E."/>
            <person name="Vazquez-Cruz C."/>
        </authorList>
    </citation>
    <scope>NUCLEOTIDE SEQUENCE [LARGE SCALE GENOMIC DNA]</scope>
    <source>
        <strain evidence="2 4">ATCC 15768</strain>
    </source>
</reference>
<name>A0A263HCV8_9PAST</name>
<dbReference type="InterPro" id="IPR036291">
    <property type="entry name" value="NAD(P)-bd_dom_sf"/>
</dbReference>
<evidence type="ECO:0000256" key="1">
    <source>
        <dbReference type="ARBA" id="ARBA00010584"/>
    </source>
</evidence>
<dbReference type="AlphaFoldDB" id="A0A263HCV8"/>
<comment type="similarity">
    <text evidence="1">Belongs to the aspartate-semialdehyde dehydrogenase family.</text>
</comment>
<dbReference type="EMBL" id="NLFK01000005">
    <property type="protein sequence ID" value="OZN24921.1"/>
    <property type="molecule type" value="Genomic_DNA"/>
</dbReference>
<evidence type="ECO:0000313" key="5">
    <source>
        <dbReference type="Proteomes" id="UP000254507"/>
    </source>
</evidence>